<reference evidence="1 2" key="1">
    <citation type="submission" date="2018-11" db="EMBL/GenBank/DDBJ databases">
        <authorList>
            <person name="Teng T."/>
        </authorList>
    </citation>
    <scope>NUCLEOTIDE SEQUENCE [LARGE SCALE GENOMIC DNA]</scope>
</reference>
<evidence type="ECO:0000313" key="1">
    <source>
        <dbReference type="EMBL" id="QAU03893.1"/>
    </source>
</evidence>
<sequence>MAKETFIASFAKDVIEASVFSEADAVVYQFKIGGATNYSTAPYLKRNDEDLTGTTLKGLNLRGFKTANGIPEIKSFELTPTDSTMNTGFTSYMNSSGNPYVIIMSGPGLKSSPSVDTWFKSVGSVNWPGTFLANNYSCGYVGIYNSARKKIVSEVLLSTDGTDKNLAELSVVFDELNDIGAVGMPSRIVYDTEEYATMNGYEYKRFPTNNAINKMSDYGLLPGAVVELSADLYADAVMTSSNMKTRVNLRWYNASNALVDSSTILESNGTGWTSIGKYSTAPAAATGFTVVVSRFPRNDAVTGKSSIKNIVLTETSRDGSKKNGNAIIGIHGIKAGRFVEQQTANHLMDLGIFTTSETNTVPIVGIRENNGTFVSEEIDFTIDQKLPTFLLFKRNSSGSYHSDGLSMNMYEVGPNIPRFDTGYDTTTRKAYNRGLLVEKRATNLLVNSNFDVLDPVPWGSTKPFTTTRNANGTIKVAVNTSSRLDFQNHPTLRKLNLAANIDYTTSHYLNGNYPNSYMYWLNPNGAGALYLGTIGDITPLATTNALISRTFTTRRLTTPLANGDLMRGYNANEVTDGWYNVGYSQVEAGSYPTSWIRTLESPATREPDILILNVDNYTGSVLLEYERQDNNKIEKKWVDLTNAKQPDLSAYLDVGVWMRSVKMCKYILSDAQKQVFTG</sequence>
<organism evidence="1 2">
    <name type="scientific">Acinetobacter phage Henu6</name>
    <dbReference type="NCBI Taxonomy" id="2500136"/>
    <lineage>
        <taxon>Viruses</taxon>
        <taxon>Duplodnaviria</taxon>
        <taxon>Heunggongvirae</taxon>
        <taxon>Uroviricota</taxon>
        <taxon>Caudoviricetes</taxon>
        <taxon>Pantevenvirales</taxon>
        <taxon>Straboviridae</taxon>
        <taxon>Twarogvirinae</taxon>
        <taxon>Zedzedvirus</taxon>
        <taxon>Zedzedvirus zz1</taxon>
    </lineage>
</organism>
<proteinExistence type="predicted"/>
<dbReference type="EMBL" id="MK240351">
    <property type="protein sequence ID" value="QAU03893.1"/>
    <property type="molecule type" value="Genomic_DNA"/>
</dbReference>
<accession>A0A410T5M7</accession>
<gene>
    <name evidence="1" type="ORF">Henu6_gp53</name>
</gene>
<evidence type="ECO:0000313" key="2">
    <source>
        <dbReference type="Proteomes" id="UP000289169"/>
    </source>
</evidence>
<dbReference type="Proteomes" id="UP000289169">
    <property type="component" value="Segment"/>
</dbReference>
<protein>
    <submittedName>
        <fullName evidence="1">Hinge connector of long tail fiber proximal connector</fullName>
    </submittedName>
</protein>
<name>A0A410T5M7_9CAUD</name>